<dbReference type="PRINTS" id="PR01438">
    <property type="entry name" value="UNVRSLSTRESS"/>
</dbReference>
<keyword evidence="4" id="KW-1185">Reference proteome</keyword>
<dbReference type="PANTHER" id="PTHR46268:SF6">
    <property type="entry name" value="UNIVERSAL STRESS PROTEIN UP12"/>
    <property type="match status" value="1"/>
</dbReference>
<dbReference type="eggNOG" id="COG0589">
    <property type="taxonomic scope" value="Bacteria"/>
</dbReference>
<dbReference type="OrthoDB" id="9792500at2"/>
<dbReference type="CDD" id="cd00293">
    <property type="entry name" value="USP-like"/>
    <property type="match status" value="1"/>
</dbReference>
<dbReference type="PANTHER" id="PTHR46268">
    <property type="entry name" value="STRESS RESPONSE PROTEIN NHAX"/>
    <property type="match status" value="1"/>
</dbReference>
<evidence type="ECO:0000313" key="4">
    <source>
        <dbReference type="Proteomes" id="UP000028302"/>
    </source>
</evidence>
<dbReference type="InterPro" id="IPR006015">
    <property type="entry name" value="Universal_stress_UspA"/>
</dbReference>
<comment type="similarity">
    <text evidence="1">Belongs to the universal stress protein A family.</text>
</comment>
<dbReference type="Pfam" id="PF00582">
    <property type="entry name" value="Usp"/>
    <property type="match status" value="1"/>
</dbReference>
<dbReference type="Gene3D" id="3.40.50.620">
    <property type="entry name" value="HUPs"/>
    <property type="match status" value="1"/>
</dbReference>
<proteinExistence type="inferred from homology"/>
<evidence type="ECO:0000259" key="2">
    <source>
        <dbReference type="Pfam" id="PF00582"/>
    </source>
</evidence>
<dbReference type="InterPro" id="IPR014729">
    <property type="entry name" value="Rossmann-like_a/b/a_fold"/>
</dbReference>
<dbReference type="EMBL" id="APNK01000003">
    <property type="protein sequence ID" value="KEZ78747.1"/>
    <property type="molecule type" value="Genomic_DNA"/>
</dbReference>
<comment type="caution">
    <text evidence="3">The sequence shown here is derived from an EMBL/GenBank/DDBJ whole genome shotgun (WGS) entry which is preliminary data.</text>
</comment>
<gene>
    <name evidence="3" type="ORF">C41B8_03991</name>
</gene>
<feature type="domain" description="UspA" evidence="2">
    <location>
        <begin position="6"/>
        <end position="145"/>
    </location>
</feature>
<dbReference type="AlphaFoldDB" id="A0A084IPW3"/>
<reference evidence="3 4" key="1">
    <citation type="submission" date="2013-03" db="EMBL/GenBank/DDBJ databases">
        <title>Salinisphaera hydrothermalis C41B8 Genome Sequencing.</title>
        <authorList>
            <person name="Li C."/>
            <person name="Lai Q."/>
            <person name="Shao Z."/>
        </authorList>
    </citation>
    <scope>NUCLEOTIDE SEQUENCE [LARGE SCALE GENOMIC DNA]</scope>
    <source>
        <strain evidence="3 4">C41B8</strain>
    </source>
</reference>
<name>A0A084IPW3_SALHC</name>
<evidence type="ECO:0000256" key="1">
    <source>
        <dbReference type="ARBA" id="ARBA00008791"/>
    </source>
</evidence>
<evidence type="ECO:0000313" key="3">
    <source>
        <dbReference type="EMBL" id="KEZ78747.1"/>
    </source>
</evidence>
<dbReference type="STRING" id="1304275.C41B8_03991"/>
<dbReference type="InterPro" id="IPR006016">
    <property type="entry name" value="UspA"/>
</dbReference>
<accession>A0A084IPW3</accession>
<protein>
    <submittedName>
        <fullName evidence="3">UspA domain-containing protein</fullName>
    </submittedName>
</protein>
<dbReference type="SUPFAM" id="SSF52402">
    <property type="entry name" value="Adenine nucleotide alpha hydrolases-like"/>
    <property type="match status" value="1"/>
</dbReference>
<organism evidence="3 4">
    <name type="scientific">Salinisphaera hydrothermalis (strain C41B8)</name>
    <dbReference type="NCBI Taxonomy" id="1304275"/>
    <lineage>
        <taxon>Bacteria</taxon>
        <taxon>Pseudomonadati</taxon>
        <taxon>Pseudomonadota</taxon>
        <taxon>Gammaproteobacteria</taxon>
        <taxon>Salinisphaerales</taxon>
        <taxon>Salinisphaeraceae</taxon>
        <taxon>Salinisphaera</taxon>
    </lineage>
</organism>
<dbReference type="Proteomes" id="UP000028302">
    <property type="component" value="Unassembled WGS sequence"/>
</dbReference>
<sequence>MGSGIMAHKILLPIDLEHEEVLDEVFACAVEQAAMHDSTFVLLSVLPQLSLGYFPSIEKRYMHKITGEAQRHLDRIGEERLGTRFAWSAHVLIGHAGRMIVRAADDHEIDLIVMASHNPRRMDVLLGSVADWVVRHARHSVFIVRQPSGAS</sequence>